<reference evidence="1 2" key="2">
    <citation type="journal article" date="2021" name="Genomics">
        <title>High-quality reference genome for Clonorchis sinensis.</title>
        <authorList>
            <person name="Young N.D."/>
            <person name="Stroehlein A.J."/>
            <person name="Kinkar L."/>
            <person name="Wang T."/>
            <person name="Sohn W.M."/>
            <person name="Chang B.C.H."/>
            <person name="Kaur P."/>
            <person name="Weisz D."/>
            <person name="Dudchenko O."/>
            <person name="Aiden E.L."/>
            <person name="Korhonen P.K."/>
            <person name="Gasser R.B."/>
        </authorList>
    </citation>
    <scope>NUCLEOTIDE SEQUENCE [LARGE SCALE GENOMIC DNA]</scope>
    <source>
        <strain evidence="1">Cs-k2</strain>
    </source>
</reference>
<dbReference type="Proteomes" id="UP000286415">
    <property type="component" value="Unassembled WGS sequence"/>
</dbReference>
<dbReference type="InParanoid" id="A0A3R7BZ97"/>
<dbReference type="OrthoDB" id="10486686at2759"/>
<keyword evidence="2" id="KW-1185">Reference proteome</keyword>
<name>A0A3R7BZ97_CLOSI</name>
<sequence length="154" mass="17426">MGFRPATLVLLKSSFLAVNPTGISYYKEVREMVFIRYMWNTLATGLAKYPKEIRQDSSTGSSRGWEYRQCRMTSPGTHLFVVMVAYTTADLDRKNTTGSATKLWDFFHCIKRRPVIVLLSEKVSNVAVTTVGNSHNESVPEGQYDTSDLIKSKM</sequence>
<accession>A0A3R7BZ97</accession>
<protein>
    <submittedName>
        <fullName evidence="1">Uncharacterized protein</fullName>
    </submittedName>
</protein>
<evidence type="ECO:0000313" key="2">
    <source>
        <dbReference type="Proteomes" id="UP000286415"/>
    </source>
</evidence>
<dbReference type="EMBL" id="NIRI02000042">
    <property type="protein sequence ID" value="KAG5449037.1"/>
    <property type="molecule type" value="Genomic_DNA"/>
</dbReference>
<proteinExistence type="predicted"/>
<organism evidence="1 2">
    <name type="scientific">Clonorchis sinensis</name>
    <name type="common">Chinese liver fluke</name>
    <dbReference type="NCBI Taxonomy" id="79923"/>
    <lineage>
        <taxon>Eukaryota</taxon>
        <taxon>Metazoa</taxon>
        <taxon>Spiralia</taxon>
        <taxon>Lophotrochozoa</taxon>
        <taxon>Platyhelminthes</taxon>
        <taxon>Trematoda</taxon>
        <taxon>Digenea</taxon>
        <taxon>Opisthorchiida</taxon>
        <taxon>Opisthorchiata</taxon>
        <taxon>Opisthorchiidae</taxon>
        <taxon>Clonorchis</taxon>
    </lineage>
</organism>
<comment type="caution">
    <text evidence="1">The sequence shown here is derived from an EMBL/GenBank/DDBJ whole genome shotgun (WGS) entry which is preliminary data.</text>
</comment>
<gene>
    <name evidence="1" type="ORF">CSKR_100309</name>
</gene>
<dbReference type="AlphaFoldDB" id="A0A3R7BZ97"/>
<reference evidence="1 2" key="1">
    <citation type="journal article" date="2018" name="Biotechnol. Adv.">
        <title>Improved genomic resources and new bioinformatic workflow for the carcinogenic parasite Clonorchis sinensis: Biotechnological implications.</title>
        <authorList>
            <person name="Wang D."/>
            <person name="Korhonen P.K."/>
            <person name="Gasser R.B."/>
            <person name="Young N.D."/>
        </authorList>
    </citation>
    <scope>NUCLEOTIDE SEQUENCE [LARGE SCALE GENOMIC DNA]</scope>
    <source>
        <strain evidence="1">Cs-k2</strain>
    </source>
</reference>
<evidence type="ECO:0000313" key="1">
    <source>
        <dbReference type="EMBL" id="KAG5449037.1"/>
    </source>
</evidence>